<name>A0A3L6QSQ7_PANMI</name>
<feature type="compositionally biased region" description="Basic residues" evidence="1">
    <location>
        <begin position="164"/>
        <end position="173"/>
    </location>
</feature>
<feature type="compositionally biased region" description="Acidic residues" evidence="1">
    <location>
        <begin position="7"/>
        <end position="20"/>
    </location>
</feature>
<feature type="compositionally biased region" description="Acidic residues" evidence="1">
    <location>
        <begin position="52"/>
        <end position="69"/>
    </location>
</feature>
<protein>
    <submittedName>
        <fullName evidence="2">BCL-2-associated athanogene 5</fullName>
    </submittedName>
</protein>
<dbReference type="Proteomes" id="UP000275267">
    <property type="component" value="Unassembled WGS sequence"/>
</dbReference>
<evidence type="ECO:0000313" key="2">
    <source>
        <dbReference type="EMBL" id="RLM86842.1"/>
    </source>
</evidence>
<keyword evidence="3" id="KW-1185">Reference proteome</keyword>
<dbReference type="STRING" id="4540.A0A3L6QSQ7"/>
<evidence type="ECO:0000256" key="1">
    <source>
        <dbReference type="SAM" id="MobiDB-lite"/>
    </source>
</evidence>
<proteinExistence type="predicted"/>
<accession>A0A3L6QSQ7</accession>
<feature type="region of interest" description="Disordered" evidence="1">
    <location>
        <begin position="1"/>
        <end position="31"/>
    </location>
</feature>
<organism evidence="2 3">
    <name type="scientific">Panicum miliaceum</name>
    <name type="common">Proso millet</name>
    <name type="synonym">Broomcorn millet</name>
    <dbReference type="NCBI Taxonomy" id="4540"/>
    <lineage>
        <taxon>Eukaryota</taxon>
        <taxon>Viridiplantae</taxon>
        <taxon>Streptophyta</taxon>
        <taxon>Embryophyta</taxon>
        <taxon>Tracheophyta</taxon>
        <taxon>Spermatophyta</taxon>
        <taxon>Magnoliopsida</taxon>
        <taxon>Liliopsida</taxon>
        <taxon>Poales</taxon>
        <taxon>Poaceae</taxon>
        <taxon>PACMAD clade</taxon>
        <taxon>Panicoideae</taxon>
        <taxon>Panicodae</taxon>
        <taxon>Paniceae</taxon>
        <taxon>Panicinae</taxon>
        <taxon>Panicum</taxon>
        <taxon>Panicum sect. Panicum</taxon>
    </lineage>
</organism>
<dbReference type="EMBL" id="PQIB02000011">
    <property type="protein sequence ID" value="RLM86842.1"/>
    <property type="molecule type" value="Genomic_DNA"/>
</dbReference>
<comment type="caution">
    <text evidence="2">The sequence shown here is derived from an EMBL/GenBank/DDBJ whole genome shotgun (WGS) entry which is preliminary data.</text>
</comment>
<feature type="compositionally biased region" description="Acidic residues" evidence="1">
    <location>
        <begin position="85"/>
        <end position="99"/>
    </location>
</feature>
<reference evidence="3" key="1">
    <citation type="journal article" date="2019" name="Nat. Commun.">
        <title>The genome of broomcorn millet.</title>
        <authorList>
            <person name="Zou C."/>
            <person name="Miki D."/>
            <person name="Li D."/>
            <person name="Tang Q."/>
            <person name="Xiao L."/>
            <person name="Rajput S."/>
            <person name="Deng P."/>
            <person name="Jia W."/>
            <person name="Huang R."/>
            <person name="Zhang M."/>
            <person name="Sun Y."/>
            <person name="Hu J."/>
            <person name="Fu X."/>
            <person name="Schnable P.S."/>
            <person name="Li F."/>
            <person name="Zhang H."/>
            <person name="Feng B."/>
            <person name="Zhu X."/>
            <person name="Liu R."/>
            <person name="Schnable J.C."/>
            <person name="Zhu J.-K."/>
            <person name="Zhang H."/>
        </authorList>
    </citation>
    <scope>NUCLEOTIDE SEQUENCE [LARGE SCALE GENOMIC DNA]</scope>
</reference>
<gene>
    <name evidence="2" type="ORF">C2845_PM04G31140</name>
</gene>
<sequence length="186" mass="19890">MAPEAVVQEDESEVTADMADESAAAADVPNAVERCGEIEAKAMDDMAAEMEVDVDTADSEPEEAEETEQAQDAGNLIDGDKQEGSDAEGEWEMVTEEPEPAAAPAWLSDAPRPQEPAGVEILMTETEAGAGGLDTRKCAAIGALAERVDVLERAVRRAEDAERRRRQAKKLRKEGKGSSHGKCYSD</sequence>
<dbReference type="AlphaFoldDB" id="A0A3L6QSQ7"/>
<feature type="region of interest" description="Disordered" evidence="1">
    <location>
        <begin position="156"/>
        <end position="186"/>
    </location>
</feature>
<feature type="compositionally biased region" description="Low complexity" evidence="1">
    <location>
        <begin position="21"/>
        <end position="31"/>
    </location>
</feature>
<evidence type="ECO:0000313" key="3">
    <source>
        <dbReference type="Proteomes" id="UP000275267"/>
    </source>
</evidence>
<feature type="region of interest" description="Disordered" evidence="1">
    <location>
        <begin position="52"/>
        <end position="113"/>
    </location>
</feature>